<evidence type="ECO:0000256" key="8">
    <source>
        <dbReference type="SAM" id="Phobius"/>
    </source>
</evidence>
<comment type="subcellular location">
    <subcellularLocation>
        <location evidence="1">Cell envelope</location>
    </subcellularLocation>
</comment>
<keyword evidence="11" id="KW-1185">Reference proteome</keyword>
<dbReference type="InterPro" id="IPR036909">
    <property type="entry name" value="Cyt_c-like_dom_sf"/>
</dbReference>
<dbReference type="PANTHER" id="PTHR30600">
    <property type="entry name" value="CYTOCHROME C PEROXIDASE-RELATED"/>
    <property type="match status" value="1"/>
</dbReference>
<dbReference type="EMBL" id="BAABJI010000001">
    <property type="protein sequence ID" value="GAA4904334.1"/>
    <property type="molecule type" value="Genomic_DNA"/>
</dbReference>
<dbReference type="PANTHER" id="PTHR30600:SF10">
    <property type="entry name" value="BLL6722 PROTEIN"/>
    <property type="match status" value="1"/>
</dbReference>
<evidence type="ECO:0000256" key="3">
    <source>
        <dbReference type="ARBA" id="ARBA00022723"/>
    </source>
</evidence>
<dbReference type="Gene3D" id="1.10.760.10">
    <property type="entry name" value="Cytochrome c-like domain"/>
    <property type="match status" value="2"/>
</dbReference>
<evidence type="ECO:0000259" key="9">
    <source>
        <dbReference type="PROSITE" id="PS51007"/>
    </source>
</evidence>
<dbReference type="InterPro" id="IPR009056">
    <property type="entry name" value="Cyt_c-like_dom"/>
</dbReference>
<sequence>MPQGDLFIQEFLISNMSGKYRIIIPLLLIVIAVFFAFCKRDEKPPAQLVKQSFDKELVQLQAIVDQKLFPAVQKFDLAKSKTAFLDARNQYKRVEYYIEYFFPSTAVMINGAPVDEIELGENLVENPTGFQVMEGLIYGDEPAKNADELLNEVKKMQLNLKRVARFNAQYTITDAQLFDAIRLEIFRITGLGITGFDTPDALQSVPEAATALSGVSTVLAAYGDSEALTTSRRAADYLNKNHDFNRFDRLLFITDYIDSLGLQIGELRKKLGITTAASGSALNDDAVSLFQNKAFNVNRFVGNSSEFISKEKVTLGEALFNDVILSNSGNRSCASCHNTSKAFTDGLTKAAAISGNKSLQRNTPTLAYAGLQRAFFYDLKAGSLEDQALDVVHHKQEMDGSLDQASQRINLTKRYKALFDKAYNDSTGKANPWRIQHALASYIRSLAPFNSRFDRYMRGDKTQLTNEEKRGFNLFMGKAKCGSCHFAPVFNGTAPPLFNKSEAEVLGVPSSADTSALNIDADLGRYSLYNYPQYKHAFKTSTVRNITKTAPYMHNGVYKTLDEVLDFYNRGGGAGMGIAVDNQTLSSDKLNLTKPEIKAVIAFLGALEDQ</sequence>
<organism evidence="10 11">
    <name type="scientific">Mucilaginibacter defluvii</name>
    <dbReference type="NCBI Taxonomy" id="1196019"/>
    <lineage>
        <taxon>Bacteria</taxon>
        <taxon>Pseudomonadati</taxon>
        <taxon>Bacteroidota</taxon>
        <taxon>Sphingobacteriia</taxon>
        <taxon>Sphingobacteriales</taxon>
        <taxon>Sphingobacteriaceae</taxon>
        <taxon>Mucilaginibacter</taxon>
    </lineage>
</organism>
<keyword evidence="5" id="KW-0560">Oxidoreductase</keyword>
<dbReference type="Gene3D" id="1.20.1420.20">
    <property type="entry name" value="M75 peptidase, HXXE motif"/>
    <property type="match status" value="1"/>
</dbReference>
<proteinExistence type="predicted"/>
<dbReference type="InterPro" id="IPR051395">
    <property type="entry name" value="Cytochrome_c_Peroxidase/MauG"/>
</dbReference>
<keyword evidence="6 7" id="KW-0408">Iron</keyword>
<evidence type="ECO:0000256" key="6">
    <source>
        <dbReference type="ARBA" id="ARBA00023004"/>
    </source>
</evidence>
<reference evidence="11" key="1">
    <citation type="journal article" date="2019" name="Int. J. Syst. Evol. Microbiol.">
        <title>The Global Catalogue of Microorganisms (GCM) 10K type strain sequencing project: providing services to taxonomists for standard genome sequencing and annotation.</title>
        <authorList>
            <consortium name="The Broad Institute Genomics Platform"/>
            <consortium name="The Broad Institute Genome Sequencing Center for Infectious Disease"/>
            <person name="Wu L."/>
            <person name="Ma J."/>
        </authorList>
    </citation>
    <scope>NUCLEOTIDE SEQUENCE [LARGE SCALE GENOMIC DNA]</scope>
    <source>
        <strain evidence="11">JCM 18283</strain>
    </source>
</reference>
<name>A0ABP9FJ07_9SPHI</name>
<evidence type="ECO:0000256" key="7">
    <source>
        <dbReference type="PROSITE-ProRule" id="PRU00433"/>
    </source>
</evidence>
<dbReference type="InterPro" id="IPR038352">
    <property type="entry name" value="Imelysin_sf"/>
</dbReference>
<keyword evidence="8" id="KW-0812">Transmembrane</keyword>
<keyword evidence="8" id="KW-0472">Membrane</keyword>
<comment type="caution">
    <text evidence="10">The sequence shown here is derived from an EMBL/GenBank/DDBJ whole genome shotgun (WGS) entry which is preliminary data.</text>
</comment>
<feature type="transmembrane region" description="Helical" evidence="8">
    <location>
        <begin position="20"/>
        <end position="38"/>
    </location>
</feature>
<feature type="domain" description="Cytochrome c" evidence="9">
    <location>
        <begin position="466"/>
        <end position="608"/>
    </location>
</feature>
<dbReference type="Proteomes" id="UP001501436">
    <property type="component" value="Unassembled WGS sequence"/>
</dbReference>
<evidence type="ECO:0000313" key="11">
    <source>
        <dbReference type="Proteomes" id="UP001501436"/>
    </source>
</evidence>
<dbReference type="InterPro" id="IPR004852">
    <property type="entry name" value="Di-haem_cyt_c_peroxidsae"/>
</dbReference>
<evidence type="ECO:0000256" key="1">
    <source>
        <dbReference type="ARBA" id="ARBA00004196"/>
    </source>
</evidence>
<accession>A0ABP9FJ07</accession>
<feature type="domain" description="Cytochrome c" evidence="9">
    <location>
        <begin position="311"/>
        <end position="447"/>
    </location>
</feature>
<dbReference type="GO" id="GO:0004601">
    <property type="term" value="F:peroxidase activity"/>
    <property type="evidence" value="ECO:0007669"/>
    <property type="project" value="UniProtKB-KW"/>
</dbReference>
<dbReference type="PROSITE" id="PS51007">
    <property type="entry name" value="CYTC"/>
    <property type="match status" value="2"/>
</dbReference>
<gene>
    <name evidence="10" type="ORF">GCM10023313_03650</name>
</gene>
<evidence type="ECO:0000256" key="4">
    <source>
        <dbReference type="ARBA" id="ARBA00022729"/>
    </source>
</evidence>
<evidence type="ECO:0000256" key="5">
    <source>
        <dbReference type="ARBA" id="ARBA00023002"/>
    </source>
</evidence>
<keyword evidence="4" id="KW-0732">Signal</keyword>
<protein>
    <submittedName>
        <fullName evidence="10">Cytochrome c peroxidase</fullName>
    </submittedName>
</protein>
<dbReference type="Pfam" id="PF03150">
    <property type="entry name" value="CCP_MauG"/>
    <property type="match status" value="1"/>
</dbReference>
<dbReference type="SUPFAM" id="SSF46626">
    <property type="entry name" value="Cytochrome c"/>
    <property type="match status" value="2"/>
</dbReference>
<evidence type="ECO:0000313" key="10">
    <source>
        <dbReference type="EMBL" id="GAA4904334.1"/>
    </source>
</evidence>
<keyword evidence="10" id="KW-0575">Peroxidase</keyword>
<evidence type="ECO:0000256" key="2">
    <source>
        <dbReference type="ARBA" id="ARBA00022617"/>
    </source>
</evidence>
<keyword evidence="3 7" id="KW-0479">Metal-binding</keyword>
<keyword evidence="8" id="KW-1133">Transmembrane helix</keyword>
<keyword evidence="2 7" id="KW-0349">Heme</keyword>